<dbReference type="GO" id="GO:0004715">
    <property type="term" value="F:non-membrane spanning protein tyrosine kinase activity"/>
    <property type="evidence" value="ECO:0007669"/>
    <property type="project" value="TreeGrafter"/>
</dbReference>
<dbReference type="Proteomes" id="UP001445076">
    <property type="component" value="Unassembled WGS sequence"/>
</dbReference>
<dbReference type="PANTHER" id="PTHR45807:SF7">
    <property type="entry name" value="TYROSINE-PROTEIN KINASE HOPSCOTCH"/>
    <property type="match status" value="1"/>
</dbReference>
<dbReference type="GO" id="GO:0030154">
    <property type="term" value="P:cell differentiation"/>
    <property type="evidence" value="ECO:0007669"/>
    <property type="project" value="TreeGrafter"/>
</dbReference>
<dbReference type="GO" id="GO:0019221">
    <property type="term" value="P:cytokine-mediated signaling pathway"/>
    <property type="evidence" value="ECO:0007669"/>
    <property type="project" value="TreeGrafter"/>
</dbReference>
<dbReference type="AlphaFoldDB" id="A0AAW0WI16"/>
<dbReference type="GO" id="GO:0005829">
    <property type="term" value="C:cytosol"/>
    <property type="evidence" value="ECO:0007669"/>
    <property type="project" value="TreeGrafter"/>
</dbReference>
<dbReference type="GO" id="GO:0035556">
    <property type="term" value="P:intracellular signal transduction"/>
    <property type="evidence" value="ECO:0007669"/>
    <property type="project" value="TreeGrafter"/>
</dbReference>
<gene>
    <name evidence="2" type="ORF">OTU49_010484</name>
</gene>
<feature type="domain" description="SH2" evidence="1">
    <location>
        <begin position="162"/>
        <end position="208"/>
    </location>
</feature>
<evidence type="ECO:0000313" key="3">
    <source>
        <dbReference type="Proteomes" id="UP001445076"/>
    </source>
</evidence>
<reference evidence="2 3" key="1">
    <citation type="journal article" date="2024" name="BMC Genomics">
        <title>Genome assembly of redclaw crayfish (Cherax quadricarinatus) provides insights into its immune adaptation and hypoxia tolerance.</title>
        <authorList>
            <person name="Liu Z."/>
            <person name="Zheng J."/>
            <person name="Li H."/>
            <person name="Fang K."/>
            <person name="Wang S."/>
            <person name="He J."/>
            <person name="Zhou D."/>
            <person name="Weng S."/>
            <person name="Chi M."/>
            <person name="Gu Z."/>
            <person name="He J."/>
            <person name="Li F."/>
            <person name="Wang M."/>
        </authorList>
    </citation>
    <scope>NUCLEOTIDE SEQUENCE [LARGE SCALE GENOMIC DNA]</scope>
    <source>
        <strain evidence="2">ZL_2023a</strain>
    </source>
</reference>
<dbReference type="InterPro" id="IPR051286">
    <property type="entry name" value="JAK"/>
</dbReference>
<evidence type="ECO:0000313" key="2">
    <source>
        <dbReference type="EMBL" id="KAK8725789.1"/>
    </source>
</evidence>
<evidence type="ECO:0000259" key="1">
    <source>
        <dbReference type="Pfam" id="PF21990"/>
    </source>
</evidence>
<comment type="caution">
    <text evidence="2">The sequence shown here is derived from an EMBL/GenBank/DDBJ whole genome shotgun (WGS) entry which is preliminary data.</text>
</comment>
<keyword evidence="3" id="KW-1185">Reference proteome</keyword>
<sequence length="223" mass="25285">MANRLNVKRNAEKLVETCQKKDAGYVRERYLCKVEESQCSYGSEDYILQKDEIGTALHIKLSIDPFHPDQPGLRYCYASQKKGAWTHLCRLDDLVFVSIRSQDLTAEVSRKTGVPFYFKLQTIDELESLVGCLSGYYRLMCTWTFNLCRELPAPSLVFLRSNKCHGPVGSAFSIQKLKDKGGGEVGVGLLRESSSDYNTYYLHVVEEANALPVLYTIFKEGNK</sequence>
<dbReference type="GO" id="GO:0005126">
    <property type="term" value="F:cytokine receptor binding"/>
    <property type="evidence" value="ECO:0007669"/>
    <property type="project" value="TreeGrafter"/>
</dbReference>
<dbReference type="PANTHER" id="PTHR45807">
    <property type="entry name" value="TYROSINE-PROTEIN KINASE HOPSCOTCH"/>
    <property type="match status" value="1"/>
</dbReference>
<name>A0AAW0WI16_CHEQU</name>
<dbReference type="GO" id="GO:0007259">
    <property type="term" value="P:cell surface receptor signaling pathway via JAK-STAT"/>
    <property type="evidence" value="ECO:0007669"/>
    <property type="project" value="TreeGrafter"/>
</dbReference>
<proteinExistence type="predicted"/>
<protein>
    <recommendedName>
        <fullName evidence="1">SH2 domain-containing protein</fullName>
    </recommendedName>
</protein>
<accession>A0AAW0WI16</accession>
<dbReference type="InterPro" id="IPR000980">
    <property type="entry name" value="SH2"/>
</dbReference>
<feature type="non-terminal residue" evidence="2">
    <location>
        <position position="223"/>
    </location>
</feature>
<dbReference type="Pfam" id="PF21990">
    <property type="entry name" value="SH2_1"/>
    <property type="match status" value="1"/>
</dbReference>
<organism evidence="2 3">
    <name type="scientific">Cherax quadricarinatus</name>
    <name type="common">Australian red claw crayfish</name>
    <dbReference type="NCBI Taxonomy" id="27406"/>
    <lineage>
        <taxon>Eukaryota</taxon>
        <taxon>Metazoa</taxon>
        <taxon>Ecdysozoa</taxon>
        <taxon>Arthropoda</taxon>
        <taxon>Crustacea</taxon>
        <taxon>Multicrustacea</taxon>
        <taxon>Malacostraca</taxon>
        <taxon>Eumalacostraca</taxon>
        <taxon>Eucarida</taxon>
        <taxon>Decapoda</taxon>
        <taxon>Pleocyemata</taxon>
        <taxon>Astacidea</taxon>
        <taxon>Parastacoidea</taxon>
        <taxon>Parastacidae</taxon>
        <taxon>Cherax</taxon>
    </lineage>
</organism>
<dbReference type="EMBL" id="JARKIK010000081">
    <property type="protein sequence ID" value="KAK8725789.1"/>
    <property type="molecule type" value="Genomic_DNA"/>
</dbReference>